<protein>
    <submittedName>
        <fullName evidence="2">Uncharacterized protein</fullName>
    </submittedName>
</protein>
<evidence type="ECO:0000313" key="3">
    <source>
        <dbReference type="Proteomes" id="UP001489004"/>
    </source>
</evidence>
<dbReference type="PANTHER" id="PTHR21228">
    <property type="entry name" value="FAST LEU-RICH DOMAIN-CONTAINING"/>
    <property type="match status" value="1"/>
</dbReference>
<dbReference type="EMBL" id="JALJOR010000001">
    <property type="protein sequence ID" value="KAK9829111.1"/>
    <property type="molecule type" value="Genomic_DNA"/>
</dbReference>
<dbReference type="InterPro" id="IPR050870">
    <property type="entry name" value="FAST_kinase"/>
</dbReference>
<dbReference type="PANTHER" id="PTHR21228:SF40">
    <property type="entry name" value="LD45607P"/>
    <property type="match status" value="1"/>
</dbReference>
<dbReference type="Proteomes" id="UP001489004">
    <property type="component" value="Unassembled WGS sequence"/>
</dbReference>
<dbReference type="GO" id="GO:0000963">
    <property type="term" value="P:mitochondrial RNA processing"/>
    <property type="evidence" value="ECO:0007669"/>
    <property type="project" value="TreeGrafter"/>
</dbReference>
<dbReference type="GO" id="GO:0044528">
    <property type="term" value="P:regulation of mitochondrial mRNA stability"/>
    <property type="evidence" value="ECO:0007669"/>
    <property type="project" value="TreeGrafter"/>
</dbReference>
<evidence type="ECO:0000256" key="1">
    <source>
        <dbReference type="SAM" id="MobiDB-lite"/>
    </source>
</evidence>
<dbReference type="GO" id="GO:0035770">
    <property type="term" value="C:ribonucleoprotein granule"/>
    <property type="evidence" value="ECO:0007669"/>
    <property type="project" value="TreeGrafter"/>
</dbReference>
<feature type="region of interest" description="Disordered" evidence="1">
    <location>
        <begin position="267"/>
        <end position="312"/>
    </location>
</feature>
<dbReference type="GO" id="GO:0009507">
    <property type="term" value="C:chloroplast"/>
    <property type="evidence" value="ECO:0007669"/>
    <property type="project" value="GOC"/>
</dbReference>
<dbReference type="GO" id="GO:0005759">
    <property type="term" value="C:mitochondrial matrix"/>
    <property type="evidence" value="ECO:0007669"/>
    <property type="project" value="TreeGrafter"/>
</dbReference>
<evidence type="ECO:0000313" key="2">
    <source>
        <dbReference type="EMBL" id="KAK9829111.1"/>
    </source>
</evidence>
<accession>A0AAW1R5L6</accession>
<dbReference type="AlphaFoldDB" id="A0AAW1R5L6"/>
<feature type="region of interest" description="Disordered" evidence="1">
    <location>
        <begin position="348"/>
        <end position="368"/>
    </location>
</feature>
<dbReference type="GO" id="GO:1901259">
    <property type="term" value="P:chloroplast rRNA processing"/>
    <property type="evidence" value="ECO:0007669"/>
    <property type="project" value="TreeGrafter"/>
</dbReference>
<dbReference type="InterPro" id="IPR011030">
    <property type="entry name" value="Lipovitellin_superhlx_dom"/>
</dbReference>
<gene>
    <name evidence="2" type="ORF">WJX72_003953</name>
</gene>
<keyword evidence="3" id="KW-1185">Reference proteome</keyword>
<feature type="compositionally biased region" description="Low complexity" evidence="1">
    <location>
        <begin position="359"/>
        <end position="368"/>
    </location>
</feature>
<comment type="caution">
    <text evidence="2">The sequence shown here is derived from an EMBL/GenBank/DDBJ whole genome shotgun (WGS) entry which is preliminary data.</text>
</comment>
<proteinExistence type="predicted"/>
<reference evidence="2 3" key="1">
    <citation type="journal article" date="2024" name="Nat. Commun.">
        <title>Phylogenomics reveals the evolutionary origins of lichenization in chlorophyte algae.</title>
        <authorList>
            <person name="Puginier C."/>
            <person name="Libourel C."/>
            <person name="Otte J."/>
            <person name="Skaloud P."/>
            <person name="Haon M."/>
            <person name="Grisel S."/>
            <person name="Petersen M."/>
            <person name="Berrin J.G."/>
            <person name="Delaux P.M."/>
            <person name="Dal Grande F."/>
            <person name="Keller J."/>
        </authorList>
    </citation>
    <scope>NUCLEOTIDE SEQUENCE [LARGE SCALE GENOMIC DNA]</scope>
    <source>
        <strain evidence="2 3">SAG 2043</strain>
    </source>
</reference>
<name>A0AAW1R5L6_9CHLO</name>
<dbReference type="GO" id="GO:0003723">
    <property type="term" value="F:RNA binding"/>
    <property type="evidence" value="ECO:0007669"/>
    <property type="project" value="TreeGrafter"/>
</dbReference>
<organism evidence="2 3">
    <name type="scientific">[Myrmecia] bisecta</name>
    <dbReference type="NCBI Taxonomy" id="41462"/>
    <lineage>
        <taxon>Eukaryota</taxon>
        <taxon>Viridiplantae</taxon>
        <taxon>Chlorophyta</taxon>
        <taxon>core chlorophytes</taxon>
        <taxon>Trebouxiophyceae</taxon>
        <taxon>Trebouxiales</taxon>
        <taxon>Trebouxiaceae</taxon>
        <taxon>Myrmecia</taxon>
    </lineage>
</organism>
<feature type="compositionally biased region" description="Basic and acidic residues" evidence="1">
    <location>
        <begin position="271"/>
        <end position="297"/>
    </location>
</feature>
<sequence length="368" mass="38686">MSVTAWSLAQPSLFRLPQGQQRQATHAGCSAAARVHPLSVREGFAVADRRRARLSSGVTAAFGHHHSSQATKDPDTLVQDLYDLAQNGKQADTALVTSLSENLQHNSSAFGPAQIAKFLWAVAKMGLRLDPKVLAALTGLVAAKAHSFKPAQIAAVLWALGTLGQKVDPGVISALGKAIANQASNFDPSSLVDALWGFAKVGGKLPVAVIGTLARRVKDLSSHFKPQEAANALWALVKLDEDNGGNAMKAILAVGAGGLAIKAVQGAMHGSDSKKVEPPKQSSKDREKSDKEVERALHALSKSGADPETVKAMREAAKKSYKDAGHDDHDSGANLVDAMAALRQLGHEPKEEHHSRGLAGAFKKAAGF</sequence>
<dbReference type="SUPFAM" id="SSF48431">
    <property type="entry name" value="Lipovitellin-phosvitin complex, superhelical domain"/>
    <property type="match status" value="1"/>
</dbReference>